<dbReference type="OMA" id="IDEGRWI"/>
<feature type="repeat" description="PPR" evidence="2">
    <location>
        <begin position="272"/>
        <end position="306"/>
    </location>
</feature>
<organism evidence="3 4">
    <name type="scientific">Kalanchoe fedtschenkoi</name>
    <name type="common">Lavender scallops</name>
    <name type="synonym">South American air plant</name>
    <dbReference type="NCBI Taxonomy" id="63787"/>
    <lineage>
        <taxon>Eukaryota</taxon>
        <taxon>Viridiplantae</taxon>
        <taxon>Streptophyta</taxon>
        <taxon>Embryophyta</taxon>
        <taxon>Tracheophyta</taxon>
        <taxon>Spermatophyta</taxon>
        <taxon>Magnoliopsida</taxon>
        <taxon>eudicotyledons</taxon>
        <taxon>Gunneridae</taxon>
        <taxon>Pentapetalae</taxon>
        <taxon>Saxifragales</taxon>
        <taxon>Crassulaceae</taxon>
        <taxon>Kalanchoe</taxon>
    </lineage>
</organism>
<dbReference type="InterPro" id="IPR002885">
    <property type="entry name" value="PPR_rpt"/>
</dbReference>
<dbReference type="Proteomes" id="UP000594263">
    <property type="component" value="Unplaced"/>
</dbReference>
<dbReference type="InterPro" id="IPR046960">
    <property type="entry name" value="PPR_At4g14850-like_plant"/>
</dbReference>
<evidence type="ECO:0000256" key="1">
    <source>
        <dbReference type="ARBA" id="ARBA00022737"/>
    </source>
</evidence>
<evidence type="ECO:0008006" key="5">
    <source>
        <dbReference type="Google" id="ProtNLM"/>
    </source>
</evidence>
<feature type="repeat" description="PPR" evidence="2">
    <location>
        <begin position="178"/>
        <end position="212"/>
    </location>
</feature>
<protein>
    <recommendedName>
        <fullName evidence="5">Chlororespiratory reduction 4</fullName>
    </recommendedName>
</protein>
<feature type="repeat" description="PPR" evidence="2">
    <location>
        <begin position="373"/>
        <end position="407"/>
    </location>
</feature>
<dbReference type="PANTHER" id="PTHR47926:SF499">
    <property type="entry name" value="PENTATRICOPEPTIDE REPEAT-CONTAINING PROTEIN"/>
    <property type="match status" value="1"/>
</dbReference>
<sequence length="594" mass="66387">MNRSPSKLKLDGFPTRILTLLQKSKTISPIKQIHAHFIATNLISDPFYASQLLAYITSNPSNMPYAELVFSKATTFNTFMYNTMINGYAQTSEPERGLEIFNEMKSLGVFGDSYTYPFVLKTCGMIGRSVEGKAVHGEVLKSGFGLHVFVVNELVGMYCKCGELGCGREVFNGFCNKDVVTWNVMLGAYVKYQKMNEARKLFDEMSERNAISWSIMIDGYGKRSGDIFHARELFDKMPMRDAVCWNSMLRVYTKVGEMTAAQLLFNEIPDKSVVSWSIMIDGYASHGYPKEALLLFRQMLCSGVIPDSISIVGAILACAQLGAIDEGRWIHMYINKNKIQMDTVLQTALVDMYMKCGKLEEACNIFNHMSKRSVVSWNVMINGLGASGLGEEAINCFRKMEMDGVPPDDVIFIGILTACSHAGLVHEGLHFFKLMKDTYKLEPKLEHYGCLVDILGRAGKIDEALDVVENMPMRPNSALLGSLLLACRTHHNLAQAKVVVRKLAEIEADDGGAYILLSNMYASAGKWGDVQRLHCFIHEKLDKETGKSVVEVDGMVEEFQAGEFNNKCKEETNKTVQSLMKIAETLTDYLSLFS</sequence>
<dbReference type="Pfam" id="PF20431">
    <property type="entry name" value="E_motif"/>
    <property type="match status" value="1"/>
</dbReference>
<feature type="repeat" description="PPR" evidence="2">
    <location>
        <begin position="241"/>
        <end position="271"/>
    </location>
</feature>
<dbReference type="Gene3D" id="1.25.40.10">
    <property type="entry name" value="Tetratricopeptide repeat domain"/>
    <property type="match status" value="3"/>
</dbReference>
<keyword evidence="4" id="KW-1185">Reference proteome</keyword>
<reference evidence="3" key="1">
    <citation type="submission" date="2021-01" db="UniProtKB">
        <authorList>
            <consortium name="EnsemblPlants"/>
        </authorList>
    </citation>
    <scope>IDENTIFICATION</scope>
</reference>
<feature type="repeat" description="PPR" evidence="2">
    <location>
        <begin position="342"/>
        <end position="372"/>
    </location>
</feature>
<dbReference type="FunFam" id="1.25.40.10:FF:000184">
    <property type="entry name" value="Pentatricopeptide repeat-containing protein, chloroplastic"/>
    <property type="match status" value="1"/>
</dbReference>
<dbReference type="Gramene" id="Kaladp0036s0009.1.v1.1">
    <property type="protein sequence ID" value="Kaladp0036s0009.1.v1.1"/>
    <property type="gene ID" value="Kaladp0036s0009.v1.1"/>
</dbReference>
<feature type="repeat" description="PPR" evidence="2">
    <location>
        <begin position="77"/>
        <end position="111"/>
    </location>
</feature>
<dbReference type="InterPro" id="IPR011990">
    <property type="entry name" value="TPR-like_helical_dom_sf"/>
</dbReference>
<dbReference type="PANTHER" id="PTHR47926">
    <property type="entry name" value="PENTATRICOPEPTIDE REPEAT-CONTAINING PROTEIN"/>
    <property type="match status" value="1"/>
</dbReference>
<keyword evidence="1" id="KW-0677">Repeat</keyword>
<evidence type="ECO:0000313" key="3">
    <source>
        <dbReference type="EnsemblPlants" id="Kaladp0036s0009.1.v1.1"/>
    </source>
</evidence>
<dbReference type="Pfam" id="PF13041">
    <property type="entry name" value="PPR_2"/>
    <property type="match status" value="3"/>
</dbReference>
<dbReference type="AlphaFoldDB" id="A0A7N0TFK3"/>
<dbReference type="PROSITE" id="PS51375">
    <property type="entry name" value="PPR"/>
    <property type="match status" value="6"/>
</dbReference>
<dbReference type="NCBIfam" id="TIGR00756">
    <property type="entry name" value="PPR"/>
    <property type="match status" value="6"/>
</dbReference>
<dbReference type="GO" id="GO:0003723">
    <property type="term" value="F:RNA binding"/>
    <property type="evidence" value="ECO:0007669"/>
    <property type="project" value="InterPro"/>
</dbReference>
<dbReference type="InterPro" id="IPR046848">
    <property type="entry name" value="E_motif"/>
</dbReference>
<evidence type="ECO:0000313" key="4">
    <source>
        <dbReference type="Proteomes" id="UP000594263"/>
    </source>
</evidence>
<dbReference type="EnsemblPlants" id="Kaladp0036s0009.1.v1.1">
    <property type="protein sequence ID" value="Kaladp0036s0009.1.v1.1"/>
    <property type="gene ID" value="Kaladp0036s0009.v1.1"/>
</dbReference>
<evidence type="ECO:0000256" key="2">
    <source>
        <dbReference type="PROSITE-ProRule" id="PRU00708"/>
    </source>
</evidence>
<accession>A0A7N0TFK3</accession>
<dbReference type="Pfam" id="PF01535">
    <property type="entry name" value="PPR"/>
    <property type="match status" value="3"/>
</dbReference>
<proteinExistence type="predicted"/>
<name>A0A7N0TFK3_KALFE</name>
<dbReference type="GO" id="GO:0009451">
    <property type="term" value="P:RNA modification"/>
    <property type="evidence" value="ECO:0007669"/>
    <property type="project" value="InterPro"/>
</dbReference>